<dbReference type="OrthoDB" id="2013972at2759"/>
<gene>
    <name evidence="2" type="ORF">M407DRAFT_60847</name>
</gene>
<evidence type="ECO:0000313" key="2">
    <source>
        <dbReference type="EMBL" id="KIO22494.1"/>
    </source>
</evidence>
<sequence length="145" mass="15926">LYDLPTDADEHSRLDLQHQMIRTALGGSNYPEPGLVEKVLVNASVSGANILDVGTGSGAWAIEMAKQFPQANVLGVDIVLPDVPETRRPSNCQFKFADVNKDMNTFEPVYDIVHWRLVEAATADTDLFFYEAARILRPGGILIAI</sequence>
<name>A0A0C3QCW0_9AGAM</name>
<dbReference type="Gene3D" id="3.40.50.150">
    <property type="entry name" value="Vaccinia Virus protein VP39"/>
    <property type="match status" value="1"/>
</dbReference>
<dbReference type="GO" id="GO:0008168">
    <property type="term" value="F:methyltransferase activity"/>
    <property type="evidence" value="ECO:0007669"/>
    <property type="project" value="TreeGrafter"/>
</dbReference>
<dbReference type="InterPro" id="IPR029063">
    <property type="entry name" value="SAM-dependent_MTases_sf"/>
</dbReference>
<dbReference type="InterPro" id="IPR025714">
    <property type="entry name" value="Methyltranfer_dom"/>
</dbReference>
<organism evidence="2 3">
    <name type="scientific">Tulasnella calospora MUT 4182</name>
    <dbReference type="NCBI Taxonomy" id="1051891"/>
    <lineage>
        <taxon>Eukaryota</taxon>
        <taxon>Fungi</taxon>
        <taxon>Dikarya</taxon>
        <taxon>Basidiomycota</taxon>
        <taxon>Agaricomycotina</taxon>
        <taxon>Agaricomycetes</taxon>
        <taxon>Cantharellales</taxon>
        <taxon>Tulasnellaceae</taxon>
        <taxon>Tulasnella</taxon>
    </lineage>
</organism>
<proteinExistence type="predicted"/>
<dbReference type="EMBL" id="KN823108">
    <property type="protein sequence ID" value="KIO22494.1"/>
    <property type="molecule type" value="Genomic_DNA"/>
</dbReference>
<reference evidence="3" key="2">
    <citation type="submission" date="2015-01" db="EMBL/GenBank/DDBJ databases">
        <title>Evolutionary Origins and Diversification of the Mycorrhizal Mutualists.</title>
        <authorList>
            <consortium name="DOE Joint Genome Institute"/>
            <consortium name="Mycorrhizal Genomics Consortium"/>
            <person name="Kohler A."/>
            <person name="Kuo A."/>
            <person name="Nagy L.G."/>
            <person name="Floudas D."/>
            <person name="Copeland A."/>
            <person name="Barry K.W."/>
            <person name="Cichocki N."/>
            <person name="Veneault-Fourrey C."/>
            <person name="LaButti K."/>
            <person name="Lindquist E.A."/>
            <person name="Lipzen A."/>
            <person name="Lundell T."/>
            <person name="Morin E."/>
            <person name="Murat C."/>
            <person name="Riley R."/>
            <person name="Ohm R."/>
            <person name="Sun H."/>
            <person name="Tunlid A."/>
            <person name="Henrissat B."/>
            <person name="Grigoriev I.V."/>
            <person name="Hibbett D.S."/>
            <person name="Martin F."/>
        </authorList>
    </citation>
    <scope>NUCLEOTIDE SEQUENCE [LARGE SCALE GENOMIC DNA]</scope>
    <source>
        <strain evidence="3">MUT 4182</strain>
    </source>
</reference>
<feature type="non-terminal residue" evidence="2">
    <location>
        <position position="1"/>
    </location>
</feature>
<evidence type="ECO:0000313" key="3">
    <source>
        <dbReference type="Proteomes" id="UP000054248"/>
    </source>
</evidence>
<dbReference type="PANTHER" id="PTHR43591">
    <property type="entry name" value="METHYLTRANSFERASE"/>
    <property type="match status" value="1"/>
</dbReference>
<protein>
    <recommendedName>
        <fullName evidence="1">Methyltransferase domain-containing protein</fullName>
    </recommendedName>
</protein>
<dbReference type="CDD" id="cd02440">
    <property type="entry name" value="AdoMet_MTases"/>
    <property type="match status" value="1"/>
</dbReference>
<evidence type="ECO:0000259" key="1">
    <source>
        <dbReference type="Pfam" id="PF13847"/>
    </source>
</evidence>
<feature type="domain" description="Methyltransferase" evidence="1">
    <location>
        <begin position="46"/>
        <end position="143"/>
    </location>
</feature>
<dbReference type="Proteomes" id="UP000054248">
    <property type="component" value="Unassembled WGS sequence"/>
</dbReference>
<feature type="non-terminal residue" evidence="2">
    <location>
        <position position="145"/>
    </location>
</feature>
<dbReference type="SUPFAM" id="SSF53335">
    <property type="entry name" value="S-adenosyl-L-methionine-dependent methyltransferases"/>
    <property type="match status" value="1"/>
</dbReference>
<dbReference type="HOGENOM" id="CLU_093259_2_2_1"/>
<dbReference type="AlphaFoldDB" id="A0A0C3QCW0"/>
<dbReference type="Pfam" id="PF13847">
    <property type="entry name" value="Methyltransf_31"/>
    <property type="match status" value="1"/>
</dbReference>
<dbReference type="PANTHER" id="PTHR43591:SF24">
    <property type="entry name" value="2-METHOXY-6-POLYPRENYL-1,4-BENZOQUINOL METHYLASE, MITOCHONDRIAL"/>
    <property type="match status" value="1"/>
</dbReference>
<accession>A0A0C3QCW0</accession>
<keyword evidence="3" id="KW-1185">Reference proteome</keyword>
<reference evidence="2 3" key="1">
    <citation type="submission" date="2014-04" db="EMBL/GenBank/DDBJ databases">
        <authorList>
            <consortium name="DOE Joint Genome Institute"/>
            <person name="Kuo A."/>
            <person name="Girlanda M."/>
            <person name="Perotto S."/>
            <person name="Kohler A."/>
            <person name="Nagy L.G."/>
            <person name="Floudas D."/>
            <person name="Copeland A."/>
            <person name="Barry K.W."/>
            <person name="Cichocki N."/>
            <person name="Veneault-Fourrey C."/>
            <person name="LaButti K."/>
            <person name="Lindquist E.A."/>
            <person name="Lipzen A."/>
            <person name="Lundell T."/>
            <person name="Morin E."/>
            <person name="Murat C."/>
            <person name="Sun H."/>
            <person name="Tunlid A."/>
            <person name="Henrissat B."/>
            <person name="Grigoriev I.V."/>
            <person name="Hibbett D.S."/>
            <person name="Martin F."/>
            <person name="Nordberg H.P."/>
            <person name="Cantor M.N."/>
            <person name="Hua S.X."/>
        </authorList>
    </citation>
    <scope>NUCLEOTIDE SEQUENCE [LARGE SCALE GENOMIC DNA]</scope>
    <source>
        <strain evidence="2 3">MUT 4182</strain>
    </source>
</reference>